<dbReference type="OrthoDB" id="9920374at2"/>
<feature type="transmembrane region" description="Helical" evidence="1">
    <location>
        <begin position="16"/>
        <end position="49"/>
    </location>
</feature>
<evidence type="ECO:0008006" key="4">
    <source>
        <dbReference type="Google" id="ProtNLM"/>
    </source>
</evidence>
<keyword evidence="1" id="KW-0472">Membrane</keyword>
<evidence type="ECO:0000313" key="2">
    <source>
        <dbReference type="EMBL" id="SNZ07236.1"/>
    </source>
</evidence>
<evidence type="ECO:0000256" key="1">
    <source>
        <dbReference type="SAM" id="Phobius"/>
    </source>
</evidence>
<keyword evidence="1" id="KW-1133">Transmembrane helix</keyword>
<dbReference type="Pfam" id="PF11162">
    <property type="entry name" value="DUF2946"/>
    <property type="match status" value="1"/>
</dbReference>
<keyword evidence="1" id="KW-0812">Transmembrane</keyword>
<sequence length="147" mass="15752">MVDVVIRLSQLARSYIAAWFAMLAISLQIVFGMAHTAAMLAVAAGPLILNSPDSLSYSYLQICTANGLISFEGGSLPEGSSERDQEKAKDRCPVCTSAATSPFTADAGIPICPIPDLDRAIAIPDLHQLFALHDEWHEPIRGPPVFS</sequence>
<keyword evidence="3" id="KW-1185">Reference proteome</keyword>
<reference evidence="2 3" key="1">
    <citation type="submission" date="2017-09" db="EMBL/GenBank/DDBJ databases">
        <authorList>
            <person name="Ehlers B."/>
            <person name="Leendertz F.H."/>
        </authorList>
    </citation>
    <scope>NUCLEOTIDE SEQUENCE [LARGE SCALE GENOMIC DNA]</scope>
    <source>
        <strain evidence="2 3">DSM 18289</strain>
    </source>
</reference>
<accession>A0A285NH82</accession>
<protein>
    <recommendedName>
        <fullName evidence="4">DUF2946 domain-containing protein</fullName>
    </recommendedName>
</protein>
<dbReference type="EMBL" id="OBEL01000001">
    <property type="protein sequence ID" value="SNZ07236.1"/>
    <property type="molecule type" value="Genomic_DNA"/>
</dbReference>
<evidence type="ECO:0000313" key="3">
    <source>
        <dbReference type="Proteomes" id="UP000219439"/>
    </source>
</evidence>
<dbReference type="RefSeq" id="WP_097152048.1">
    <property type="nucleotide sequence ID" value="NZ_OBEL01000001.1"/>
</dbReference>
<organism evidence="2 3">
    <name type="scientific">Cohaesibacter gelatinilyticus</name>
    <dbReference type="NCBI Taxonomy" id="372072"/>
    <lineage>
        <taxon>Bacteria</taxon>
        <taxon>Pseudomonadati</taxon>
        <taxon>Pseudomonadota</taxon>
        <taxon>Alphaproteobacteria</taxon>
        <taxon>Hyphomicrobiales</taxon>
        <taxon>Cohaesibacteraceae</taxon>
    </lineage>
</organism>
<dbReference type="AlphaFoldDB" id="A0A285NH82"/>
<proteinExistence type="predicted"/>
<gene>
    <name evidence="2" type="ORF">SAMN06265368_0753</name>
</gene>
<dbReference type="InterPro" id="IPR021333">
    <property type="entry name" value="DUF2946"/>
</dbReference>
<name>A0A285NH82_9HYPH</name>
<dbReference type="Proteomes" id="UP000219439">
    <property type="component" value="Unassembled WGS sequence"/>
</dbReference>